<feature type="transmembrane region" description="Helical" evidence="1">
    <location>
        <begin position="240"/>
        <end position="261"/>
    </location>
</feature>
<feature type="transmembrane region" description="Helical" evidence="1">
    <location>
        <begin position="140"/>
        <end position="163"/>
    </location>
</feature>
<keyword evidence="1" id="KW-0472">Membrane</keyword>
<dbReference type="EMBL" id="CP045851">
    <property type="protein sequence ID" value="QGG93785.1"/>
    <property type="molecule type" value="Genomic_DNA"/>
</dbReference>
<protein>
    <submittedName>
        <fullName evidence="2">ABC transporter permease subunit</fullName>
    </submittedName>
</protein>
<feature type="transmembrane region" description="Helical" evidence="1">
    <location>
        <begin position="217"/>
        <end position="234"/>
    </location>
</feature>
<sequence>MTSSPATSSPSPRDWNAIRAIVRKDVTAVRRSKAVVIPMLAVPTLLLVVLPLAVGIAARAQTGGIERFLSDMPASLRDPIIALPAPEQLLVLVNGYLLAPLFLIVPLMVSAVLAADAFAGEKERRTMETLLHLPISNRDLFVAKLLGAYIPALAVSWGGFVLFCIVSNGVAWPVMERLFVPTWLWIVVIFWVAPAVALLGLGVMVRVSVRARSTQEANQLGGAVVLPLIFLAVGQSTGLLLVDLPIALAIGAVVWAVAIWLTARGARRFTRDELATRI</sequence>
<dbReference type="GO" id="GO:0140359">
    <property type="term" value="F:ABC-type transporter activity"/>
    <property type="evidence" value="ECO:0007669"/>
    <property type="project" value="InterPro"/>
</dbReference>
<reference evidence="2 3" key="1">
    <citation type="submission" date="2019-11" db="EMBL/GenBank/DDBJ databases">
        <authorList>
            <person name="He Y."/>
        </authorList>
    </citation>
    <scope>NUCLEOTIDE SEQUENCE [LARGE SCALE GENOMIC DNA]</scope>
    <source>
        <strain evidence="2 3">SCSIO 58843</strain>
    </source>
</reference>
<evidence type="ECO:0000313" key="3">
    <source>
        <dbReference type="Proteomes" id="UP000334019"/>
    </source>
</evidence>
<proteinExistence type="predicted"/>
<keyword evidence="1" id="KW-0812">Transmembrane</keyword>
<dbReference type="RefSeq" id="WP_153757891.1">
    <property type="nucleotide sequence ID" value="NZ_CP045851.1"/>
</dbReference>
<evidence type="ECO:0000313" key="2">
    <source>
        <dbReference type="EMBL" id="QGG93785.1"/>
    </source>
</evidence>
<evidence type="ECO:0000256" key="1">
    <source>
        <dbReference type="SAM" id="Phobius"/>
    </source>
</evidence>
<feature type="transmembrane region" description="Helical" evidence="1">
    <location>
        <begin position="96"/>
        <end position="119"/>
    </location>
</feature>
<feature type="transmembrane region" description="Helical" evidence="1">
    <location>
        <begin position="183"/>
        <end position="205"/>
    </location>
</feature>
<gene>
    <name evidence="2" type="ORF">GH723_00920</name>
</gene>
<organism evidence="2 3">
    <name type="scientific">Actinomarinicola tropica</name>
    <dbReference type="NCBI Taxonomy" id="2789776"/>
    <lineage>
        <taxon>Bacteria</taxon>
        <taxon>Bacillati</taxon>
        <taxon>Actinomycetota</taxon>
        <taxon>Acidimicrobiia</taxon>
        <taxon>Acidimicrobiales</taxon>
        <taxon>Iamiaceae</taxon>
        <taxon>Actinomarinicola</taxon>
    </lineage>
</organism>
<keyword evidence="3" id="KW-1185">Reference proteome</keyword>
<dbReference type="GO" id="GO:0005886">
    <property type="term" value="C:plasma membrane"/>
    <property type="evidence" value="ECO:0007669"/>
    <property type="project" value="UniProtKB-SubCell"/>
</dbReference>
<dbReference type="PANTHER" id="PTHR43471">
    <property type="entry name" value="ABC TRANSPORTER PERMEASE"/>
    <property type="match status" value="1"/>
</dbReference>
<dbReference type="Pfam" id="PF12679">
    <property type="entry name" value="ABC2_membrane_2"/>
    <property type="match status" value="1"/>
</dbReference>
<keyword evidence="1" id="KW-1133">Transmembrane helix</keyword>
<dbReference type="Proteomes" id="UP000334019">
    <property type="component" value="Chromosome"/>
</dbReference>
<feature type="transmembrane region" description="Helical" evidence="1">
    <location>
        <begin position="34"/>
        <end position="58"/>
    </location>
</feature>
<name>A0A5Q2RKR9_9ACTN</name>
<dbReference type="KEGG" id="atq:GH723_00920"/>
<accession>A0A5Q2RKR9</accession>
<dbReference type="PANTHER" id="PTHR43471:SF1">
    <property type="entry name" value="ABC TRANSPORTER PERMEASE PROTEIN NOSY-RELATED"/>
    <property type="match status" value="1"/>
</dbReference>
<dbReference type="AlphaFoldDB" id="A0A5Q2RKR9"/>